<dbReference type="Proteomes" id="UP000191112">
    <property type="component" value="Unassembled WGS sequence"/>
</dbReference>
<evidence type="ECO:0000313" key="2">
    <source>
        <dbReference type="Proteomes" id="UP000191112"/>
    </source>
</evidence>
<evidence type="ECO:0000313" key="1">
    <source>
        <dbReference type="EMBL" id="SKC09374.1"/>
    </source>
</evidence>
<dbReference type="AlphaFoldDB" id="A0A1T5GLQ5"/>
<proteinExistence type="predicted"/>
<dbReference type="EMBL" id="FUYZ01000013">
    <property type="protein sequence ID" value="SKC09374.1"/>
    <property type="molecule type" value="Genomic_DNA"/>
</dbReference>
<name>A0A1T5GLQ5_9FLAO</name>
<organism evidence="1 2">
    <name type="scientific">Soonwooa buanensis</name>
    <dbReference type="NCBI Taxonomy" id="619805"/>
    <lineage>
        <taxon>Bacteria</taxon>
        <taxon>Pseudomonadati</taxon>
        <taxon>Bacteroidota</taxon>
        <taxon>Flavobacteriia</taxon>
        <taxon>Flavobacteriales</taxon>
        <taxon>Weeksellaceae</taxon>
        <taxon>Chryseobacterium group</taxon>
        <taxon>Soonwooa</taxon>
    </lineage>
</organism>
<reference evidence="1 2" key="1">
    <citation type="submission" date="2017-02" db="EMBL/GenBank/DDBJ databases">
        <authorList>
            <person name="Peterson S.W."/>
        </authorList>
    </citation>
    <scope>NUCLEOTIDE SEQUENCE [LARGE SCALE GENOMIC DNA]</scope>
    <source>
        <strain evidence="1 2">DSM 22323</strain>
    </source>
</reference>
<sequence>MKNWKFASFIEVDKEFRVEGLNIWNHYWHCYDRNVEVLHPTKHHQYRFKEYEIRTQEKSVNFVAGEFSDGQIGIFLRDELQEGIL</sequence>
<dbReference type="RefSeq" id="WP_079668184.1">
    <property type="nucleotide sequence ID" value="NZ_FUYZ01000013.1"/>
</dbReference>
<accession>A0A1T5GLQ5</accession>
<dbReference type="OrthoDB" id="1263065at2"/>
<dbReference type="STRING" id="619805.SAMN05660477_02965"/>
<protein>
    <submittedName>
        <fullName evidence="1">Uncharacterized protein</fullName>
    </submittedName>
</protein>
<gene>
    <name evidence="1" type="ORF">SAMN05660477_02965</name>
</gene>
<keyword evidence="2" id="KW-1185">Reference proteome</keyword>